<dbReference type="InterPro" id="IPR006501">
    <property type="entry name" value="Pectinesterase_inhib_dom"/>
</dbReference>
<evidence type="ECO:0000256" key="1">
    <source>
        <dbReference type="SAM" id="MobiDB-lite"/>
    </source>
</evidence>
<dbReference type="PRINTS" id="PR01438">
    <property type="entry name" value="UNVRSLSTRESS"/>
</dbReference>
<comment type="caution">
    <text evidence="3">The sequence shown here is derived from an EMBL/GenBank/DDBJ whole genome shotgun (WGS) entry which is preliminary data.</text>
</comment>
<dbReference type="SUPFAM" id="SSF52402">
    <property type="entry name" value="Adenine nucleotide alpha hydrolases-like"/>
    <property type="match status" value="1"/>
</dbReference>
<feature type="compositionally biased region" description="Low complexity" evidence="1">
    <location>
        <begin position="195"/>
        <end position="209"/>
    </location>
</feature>
<proteinExistence type="predicted"/>
<sequence>MEVERRVGVAVDFSVCSKKALKWAVDNVARKGDHLILVAILPEGNYEEGEMQLWGAAGSPLIPLIEFSDPHVMKKYGVKPDPETLDIVTIASQQKEIEVLLKIYWGDAREKICEAVDKTPLDCIIIGNRGLGKIKRAILGSVSNYVVNNASCPVTVVKHHSSSEPSLPLDTPPNLQPVSSPGPQPELSPTPTPTLAPSSEHPPVSVPPSTNIDPTIEKICASTDYPDLCLSTVTPLLKGKNDIVSVLEVAIKASTNSTNLGLIMAKKLANMPGNTPEMVSILNDCTNSYDTALYNFRNAMDAFPGRDIGTMNTMLSAVITNVGDCEDGLSGMDSPLSNCADKVIKMTSNCLAIISLIH</sequence>
<feature type="compositionally biased region" description="Pro residues" evidence="1">
    <location>
        <begin position="170"/>
        <end position="194"/>
    </location>
</feature>
<dbReference type="EMBL" id="CAUOFW020002301">
    <property type="protein sequence ID" value="CAK9152821.1"/>
    <property type="molecule type" value="Genomic_DNA"/>
</dbReference>
<dbReference type="PANTHER" id="PTHR46100:SF4">
    <property type="entry name" value="USPA DOMAIN-CONTAINING PROTEIN"/>
    <property type="match status" value="1"/>
</dbReference>
<gene>
    <name evidence="3" type="ORF">ILEXP_LOCUS21053</name>
</gene>
<dbReference type="InterPro" id="IPR006015">
    <property type="entry name" value="Universal_stress_UspA"/>
</dbReference>
<dbReference type="PANTHER" id="PTHR46100">
    <property type="entry name" value="IMP2'P"/>
    <property type="match status" value="1"/>
</dbReference>
<dbReference type="Gene3D" id="1.20.140.40">
    <property type="entry name" value="Invertase/pectin methylesterase inhibitor family protein"/>
    <property type="match status" value="1"/>
</dbReference>
<dbReference type="AlphaFoldDB" id="A0ABC8S6I5"/>
<feature type="region of interest" description="Disordered" evidence="1">
    <location>
        <begin position="161"/>
        <end position="209"/>
    </location>
</feature>
<dbReference type="NCBIfam" id="TIGR01614">
    <property type="entry name" value="PME_inhib"/>
    <property type="match status" value="1"/>
</dbReference>
<accession>A0ABC8S6I5</accession>
<dbReference type="FunFam" id="3.40.50.620:FF:000206">
    <property type="entry name" value="Universal stress protein family protein"/>
    <property type="match status" value="1"/>
</dbReference>
<dbReference type="SUPFAM" id="SSF101148">
    <property type="entry name" value="Plant invertase/pectin methylesterase inhibitor"/>
    <property type="match status" value="1"/>
</dbReference>
<evidence type="ECO:0000259" key="2">
    <source>
        <dbReference type="SMART" id="SM00856"/>
    </source>
</evidence>
<dbReference type="Proteomes" id="UP001642360">
    <property type="component" value="Unassembled WGS sequence"/>
</dbReference>
<dbReference type="Pfam" id="PF04043">
    <property type="entry name" value="PMEI"/>
    <property type="match status" value="1"/>
</dbReference>
<dbReference type="SMART" id="SM00856">
    <property type="entry name" value="PMEI"/>
    <property type="match status" value="1"/>
</dbReference>
<dbReference type="InterPro" id="IPR035513">
    <property type="entry name" value="Invertase/methylesterase_inhib"/>
</dbReference>
<protein>
    <recommendedName>
        <fullName evidence="2">Pectinesterase inhibitor domain-containing protein</fullName>
    </recommendedName>
</protein>
<dbReference type="InterPro" id="IPR006016">
    <property type="entry name" value="UspA"/>
</dbReference>
<name>A0ABC8S6I5_9AQUA</name>
<dbReference type="InterPro" id="IPR014729">
    <property type="entry name" value="Rossmann-like_a/b/a_fold"/>
</dbReference>
<dbReference type="Pfam" id="PF00582">
    <property type="entry name" value="Usp"/>
    <property type="match status" value="1"/>
</dbReference>
<feature type="domain" description="Pectinesterase inhibitor" evidence="2">
    <location>
        <begin position="211"/>
        <end position="353"/>
    </location>
</feature>
<dbReference type="Gene3D" id="3.40.50.620">
    <property type="entry name" value="HUPs"/>
    <property type="match status" value="1"/>
</dbReference>
<keyword evidence="4" id="KW-1185">Reference proteome</keyword>
<reference evidence="3 4" key="1">
    <citation type="submission" date="2024-02" db="EMBL/GenBank/DDBJ databases">
        <authorList>
            <person name="Vignale AGUSTIN F."/>
            <person name="Sosa J E."/>
            <person name="Modenutti C."/>
        </authorList>
    </citation>
    <scope>NUCLEOTIDE SEQUENCE [LARGE SCALE GENOMIC DNA]</scope>
</reference>
<evidence type="ECO:0000313" key="3">
    <source>
        <dbReference type="EMBL" id="CAK9152821.1"/>
    </source>
</evidence>
<dbReference type="CDD" id="cd15800">
    <property type="entry name" value="PMEI-like_2"/>
    <property type="match status" value="1"/>
</dbReference>
<dbReference type="CDD" id="cd23659">
    <property type="entry name" value="USP_At3g01520-like"/>
    <property type="match status" value="1"/>
</dbReference>
<evidence type="ECO:0000313" key="4">
    <source>
        <dbReference type="Proteomes" id="UP001642360"/>
    </source>
</evidence>
<organism evidence="3 4">
    <name type="scientific">Ilex paraguariensis</name>
    <name type="common">yerba mate</name>
    <dbReference type="NCBI Taxonomy" id="185542"/>
    <lineage>
        <taxon>Eukaryota</taxon>
        <taxon>Viridiplantae</taxon>
        <taxon>Streptophyta</taxon>
        <taxon>Embryophyta</taxon>
        <taxon>Tracheophyta</taxon>
        <taxon>Spermatophyta</taxon>
        <taxon>Magnoliopsida</taxon>
        <taxon>eudicotyledons</taxon>
        <taxon>Gunneridae</taxon>
        <taxon>Pentapetalae</taxon>
        <taxon>asterids</taxon>
        <taxon>campanulids</taxon>
        <taxon>Aquifoliales</taxon>
        <taxon>Aquifoliaceae</taxon>
        <taxon>Ilex</taxon>
    </lineage>
</organism>